<keyword evidence="1" id="KW-0805">Transcription regulation</keyword>
<keyword evidence="2" id="KW-0238">DNA-binding</keyword>
<evidence type="ECO:0000259" key="4">
    <source>
        <dbReference type="PROSITE" id="PS50932"/>
    </source>
</evidence>
<proteinExistence type="predicted"/>
<dbReference type="Gene3D" id="1.10.260.40">
    <property type="entry name" value="lambda repressor-like DNA-binding domains"/>
    <property type="match status" value="1"/>
</dbReference>
<dbReference type="Pfam" id="PF00532">
    <property type="entry name" value="Peripla_BP_1"/>
    <property type="match status" value="1"/>
</dbReference>
<gene>
    <name evidence="5" type="ORF">DS031_04205</name>
</gene>
<evidence type="ECO:0000256" key="1">
    <source>
        <dbReference type="ARBA" id="ARBA00023015"/>
    </source>
</evidence>
<protein>
    <submittedName>
        <fullName evidence="5">LacI family transcriptional regulator</fullName>
    </submittedName>
</protein>
<dbReference type="PANTHER" id="PTHR30146">
    <property type="entry name" value="LACI-RELATED TRANSCRIPTIONAL REPRESSOR"/>
    <property type="match status" value="1"/>
</dbReference>
<evidence type="ECO:0000313" key="6">
    <source>
        <dbReference type="Proteomes" id="UP000253314"/>
    </source>
</evidence>
<accession>A0A366Y2T2</accession>
<keyword evidence="3" id="KW-0804">Transcription</keyword>
<dbReference type="RefSeq" id="WP_113804688.1">
    <property type="nucleotide sequence ID" value="NZ_QOCW01000003.1"/>
</dbReference>
<dbReference type="Proteomes" id="UP000253314">
    <property type="component" value="Unassembled WGS sequence"/>
</dbReference>
<organism evidence="5 6">
    <name type="scientific">Bacillus taeanensis</name>
    <dbReference type="NCBI Taxonomy" id="273032"/>
    <lineage>
        <taxon>Bacteria</taxon>
        <taxon>Bacillati</taxon>
        <taxon>Bacillota</taxon>
        <taxon>Bacilli</taxon>
        <taxon>Bacillales</taxon>
        <taxon>Bacillaceae</taxon>
        <taxon>Bacillus</taxon>
    </lineage>
</organism>
<dbReference type="GO" id="GO:0003700">
    <property type="term" value="F:DNA-binding transcription factor activity"/>
    <property type="evidence" value="ECO:0007669"/>
    <property type="project" value="TreeGrafter"/>
</dbReference>
<sequence length="337" mass="37175">MKDKKRSRVTLQQVAEHAGVSRATASLIVRGSSKISEKTRKKVLESMRELGYVYDRVAANLRSQRSSTVGLIITDIANPFFSELLIGVHQELEKEGYTVLLGTTFDSDAKQDRLLSTMLEHRVGGVILCPVSDSSKETIDRIKQWDIPIIHAVRELSEVNCDYVGIDYKIGAQMAVGHLIRKGHRRIAFLGGSSESSAWQERKRGYCTALKQAGLDIDESLFIENAVTREGGKASLQQALRHSNPPTAAFCFNDLVAFGVMQGIKDMGLTPGKDMAVVGFDDVQEASISTPSLTTVSSFARLIGQHAADLLHQRIVNINRERQRIILQPELVVRGSS</sequence>
<dbReference type="CDD" id="cd01392">
    <property type="entry name" value="HTH_LacI"/>
    <property type="match status" value="1"/>
</dbReference>
<dbReference type="InterPro" id="IPR010982">
    <property type="entry name" value="Lambda_DNA-bd_dom_sf"/>
</dbReference>
<dbReference type="EMBL" id="QOCW01000003">
    <property type="protein sequence ID" value="RBW70694.1"/>
    <property type="molecule type" value="Genomic_DNA"/>
</dbReference>
<dbReference type="Gene3D" id="3.40.50.2300">
    <property type="match status" value="2"/>
</dbReference>
<evidence type="ECO:0000313" key="5">
    <source>
        <dbReference type="EMBL" id="RBW70694.1"/>
    </source>
</evidence>
<dbReference type="PROSITE" id="PS50932">
    <property type="entry name" value="HTH_LACI_2"/>
    <property type="match status" value="1"/>
</dbReference>
<feature type="domain" description="HTH lacI-type" evidence="4">
    <location>
        <begin position="9"/>
        <end position="63"/>
    </location>
</feature>
<dbReference type="SUPFAM" id="SSF47413">
    <property type="entry name" value="lambda repressor-like DNA-binding domains"/>
    <property type="match status" value="1"/>
</dbReference>
<dbReference type="Pfam" id="PF00356">
    <property type="entry name" value="LacI"/>
    <property type="match status" value="1"/>
</dbReference>
<dbReference type="AlphaFoldDB" id="A0A366Y2T2"/>
<keyword evidence="6" id="KW-1185">Reference proteome</keyword>
<dbReference type="CDD" id="cd06289">
    <property type="entry name" value="PBP1_MalI-like"/>
    <property type="match status" value="1"/>
</dbReference>
<evidence type="ECO:0000256" key="2">
    <source>
        <dbReference type="ARBA" id="ARBA00023125"/>
    </source>
</evidence>
<dbReference type="PANTHER" id="PTHR30146:SF109">
    <property type="entry name" value="HTH-TYPE TRANSCRIPTIONAL REGULATOR GALS"/>
    <property type="match status" value="1"/>
</dbReference>
<dbReference type="GO" id="GO:0000976">
    <property type="term" value="F:transcription cis-regulatory region binding"/>
    <property type="evidence" value="ECO:0007669"/>
    <property type="project" value="TreeGrafter"/>
</dbReference>
<dbReference type="InterPro" id="IPR028082">
    <property type="entry name" value="Peripla_BP_I"/>
</dbReference>
<dbReference type="OrthoDB" id="9813468at2"/>
<dbReference type="InterPro" id="IPR000843">
    <property type="entry name" value="HTH_LacI"/>
</dbReference>
<dbReference type="SUPFAM" id="SSF53822">
    <property type="entry name" value="Periplasmic binding protein-like I"/>
    <property type="match status" value="1"/>
</dbReference>
<name>A0A366Y2T2_9BACI</name>
<evidence type="ECO:0000256" key="3">
    <source>
        <dbReference type="ARBA" id="ARBA00023163"/>
    </source>
</evidence>
<reference evidence="5 6" key="1">
    <citation type="submission" date="2018-07" db="EMBL/GenBank/DDBJ databases">
        <title>Lottiidibacillus patelloidae gen. nov., sp. nov., isolated from the intestinal tract of a marine limpet and the reclassification of B. taeanensis BH030017T, B. algicola KMM 3737T and B. hwajinpoensis SW-72T as genus Lottiidibacillus.</title>
        <authorList>
            <person name="Liu R."/>
            <person name="Huang Z."/>
        </authorList>
    </citation>
    <scope>NUCLEOTIDE SEQUENCE [LARGE SCALE GENOMIC DNA]</scope>
    <source>
        <strain evidence="5 6">BH030017</strain>
    </source>
</reference>
<dbReference type="SMART" id="SM00354">
    <property type="entry name" value="HTH_LACI"/>
    <property type="match status" value="1"/>
</dbReference>
<comment type="caution">
    <text evidence="5">The sequence shown here is derived from an EMBL/GenBank/DDBJ whole genome shotgun (WGS) entry which is preliminary data.</text>
</comment>
<dbReference type="InterPro" id="IPR001761">
    <property type="entry name" value="Peripla_BP/Lac1_sug-bd_dom"/>
</dbReference>